<keyword evidence="1" id="KW-0732">Signal</keyword>
<sequence>MLKQISGILAVLLLSLATNFAQAVEIAKLDQSTVVVDSRSHADRGQALQQALYNVLLLNSGAKELKDNPQIQAALPDAASLVVQYSYDKTEEGLQLKATFEHDKVIRLLRQAGLPVWGKQRPLTLVWLATDGTGERALLADGASSDERSQFALASNARGIPLMFPVMDLDDLMAVGVNDVRGMFADTVAKASVRYQADYFAMADMENAPDQSIQFQIALYSKSAAVNPYAPALVSRSGNAETRQEAIAEMMLSLSDYFVSQYAVTDSGTLDMAEIEFSDIQHMSQLVGIESFFSQLTVVKQFHVESIKGNTVRYQLQLIGSRDDLANVLRLEQRMSPVSSTSAPSGYATPISDSQLIGVYRWLGQ</sequence>
<dbReference type="eggNOG" id="COG3249">
    <property type="taxonomic scope" value="Bacteria"/>
</dbReference>
<dbReference type="Pfam" id="PF09839">
    <property type="entry name" value="DUF2066"/>
    <property type="match status" value="1"/>
</dbReference>
<dbReference type="EMBL" id="JPEO01000007">
    <property type="protein sequence ID" value="KFZ37229.1"/>
    <property type="molecule type" value="Genomic_DNA"/>
</dbReference>
<dbReference type="RefSeq" id="WP_037442874.1">
    <property type="nucleotide sequence ID" value="NZ_JPEO01000007.1"/>
</dbReference>
<proteinExistence type="predicted"/>
<evidence type="ECO:0000313" key="2">
    <source>
        <dbReference type="EMBL" id="KFZ37229.1"/>
    </source>
</evidence>
<evidence type="ECO:0008006" key="4">
    <source>
        <dbReference type="Google" id="ProtNLM"/>
    </source>
</evidence>
<dbReference type="InterPro" id="IPR018642">
    <property type="entry name" value="DUF2066"/>
</dbReference>
<evidence type="ECO:0000313" key="3">
    <source>
        <dbReference type="Proteomes" id="UP000029264"/>
    </source>
</evidence>
<organism evidence="2 3">
    <name type="scientific">Shewanella mangrovi</name>
    <dbReference type="NCBI Taxonomy" id="1515746"/>
    <lineage>
        <taxon>Bacteria</taxon>
        <taxon>Pseudomonadati</taxon>
        <taxon>Pseudomonadota</taxon>
        <taxon>Gammaproteobacteria</taxon>
        <taxon>Alteromonadales</taxon>
        <taxon>Shewanellaceae</taxon>
        <taxon>Shewanella</taxon>
    </lineage>
</organism>
<reference evidence="2 3" key="1">
    <citation type="submission" date="2014-06" db="EMBL/GenBank/DDBJ databases">
        <title>Shewanella sp. YQH10.</title>
        <authorList>
            <person name="Liu Y."/>
            <person name="Zeng R."/>
        </authorList>
    </citation>
    <scope>NUCLEOTIDE SEQUENCE [LARGE SCALE GENOMIC DNA]</scope>
    <source>
        <strain evidence="2 3">YQH10</strain>
    </source>
</reference>
<comment type="caution">
    <text evidence="2">The sequence shown here is derived from an EMBL/GenBank/DDBJ whole genome shotgun (WGS) entry which is preliminary data.</text>
</comment>
<accession>A0A094JGR6</accession>
<feature type="signal peptide" evidence="1">
    <location>
        <begin position="1"/>
        <end position="23"/>
    </location>
</feature>
<dbReference type="STRING" id="1515746.HR45_11135"/>
<dbReference type="AlphaFoldDB" id="A0A094JGR6"/>
<feature type="chain" id="PRO_5001905972" description="DUF2066 domain-containing protein" evidence="1">
    <location>
        <begin position="24"/>
        <end position="365"/>
    </location>
</feature>
<name>A0A094JGR6_9GAMM</name>
<keyword evidence="3" id="KW-1185">Reference proteome</keyword>
<evidence type="ECO:0000256" key="1">
    <source>
        <dbReference type="SAM" id="SignalP"/>
    </source>
</evidence>
<dbReference type="OrthoDB" id="6195299at2"/>
<dbReference type="Proteomes" id="UP000029264">
    <property type="component" value="Unassembled WGS sequence"/>
</dbReference>
<gene>
    <name evidence="2" type="ORF">HR45_11135</name>
</gene>
<protein>
    <recommendedName>
        <fullName evidence="4">DUF2066 domain-containing protein</fullName>
    </recommendedName>
</protein>